<dbReference type="InterPro" id="IPR039421">
    <property type="entry name" value="Type_1_exporter"/>
</dbReference>
<reference evidence="12" key="2">
    <citation type="submission" date="2020-09" db="EMBL/GenBank/DDBJ databases">
        <authorList>
            <person name="Kittiwongwattana C."/>
        </authorList>
    </citation>
    <scope>NUCLEOTIDE SEQUENCE</scope>
    <source>
        <strain evidence="12">1310</strain>
    </source>
</reference>
<keyword evidence="8 9" id="KW-0472">Membrane</keyword>
<dbReference type="RefSeq" id="WP_168805511.1">
    <property type="nucleotide sequence ID" value="NZ_CP051204.2"/>
</dbReference>
<keyword evidence="15" id="KW-1185">Reference proteome</keyword>
<dbReference type="GO" id="GO:0034040">
    <property type="term" value="F:ATPase-coupled lipid transmembrane transporter activity"/>
    <property type="evidence" value="ECO:0007669"/>
    <property type="project" value="TreeGrafter"/>
</dbReference>
<comment type="subcellular location">
    <subcellularLocation>
        <location evidence="1">Cell membrane</location>
        <topology evidence="1">Multi-pass membrane protein</topology>
    </subcellularLocation>
</comment>
<feature type="transmembrane region" description="Helical" evidence="9">
    <location>
        <begin position="21"/>
        <end position="42"/>
    </location>
</feature>
<gene>
    <name evidence="13" type="ORF">HF324_16365</name>
    <name evidence="12" type="ORF">HF329_16790</name>
</gene>
<feature type="domain" description="ABC transmembrane type-1" evidence="11">
    <location>
        <begin position="25"/>
        <end position="288"/>
    </location>
</feature>
<dbReference type="GO" id="GO:0140359">
    <property type="term" value="F:ABC-type transporter activity"/>
    <property type="evidence" value="ECO:0007669"/>
    <property type="project" value="InterPro"/>
</dbReference>
<dbReference type="EMBL" id="CP051204">
    <property type="protein sequence ID" value="QJB39348.1"/>
    <property type="molecule type" value="Genomic_DNA"/>
</dbReference>
<dbReference type="Gene3D" id="3.40.50.300">
    <property type="entry name" value="P-loop containing nucleotide triphosphate hydrolases"/>
    <property type="match status" value="1"/>
</dbReference>
<dbReference type="PROSITE" id="PS50893">
    <property type="entry name" value="ABC_TRANSPORTER_2"/>
    <property type="match status" value="1"/>
</dbReference>
<dbReference type="PANTHER" id="PTHR24221">
    <property type="entry name" value="ATP-BINDING CASSETTE SUB-FAMILY B"/>
    <property type="match status" value="1"/>
</dbReference>
<evidence type="ECO:0000259" key="11">
    <source>
        <dbReference type="PROSITE" id="PS50929"/>
    </source>
</evidence>
<dbReference type="PROSITE" id="PS00211">
    <property type="entry name" value="ABC_TRANSPORTER_1"/>
    <property type="match status" value="1"/>
</dbReference>
<reference evidence="14" key="1">
    <citation type="submission" date="2020-04" db="EMBL/GenBank/DDBJ databases">
        <authorList>
            <person name="Kittiwongwattana C."/>
        </authorList>
    </citation>
    <scope>NUCLEOTIDE SEQUENCE [LARGE SCALE GENOMIC DNA]</scope>
    <source>
        <strain evidence="13">1303</strain>
        <strain evidence="14">1310</strain>
    </source>
</reference>
<keyword evidence="6 12" id="KW-0067">ATP-binding</keyword>
<evidence type="ECO:0000256" key="5">
    <source>
        <dbReference type="ARBA" id="ARBA00022741"/>
    </source>
</evidence>
<evidence type="ECO:0000256" key="4">
    <source>
        <dbReference type="ARBA" id="ARBA00022692"/>
    </source>
</evidence>
<dbReference type="InterPro" id="IPR036640">
    <property type="entry name" value="ABC1_TM_sf"/>
</dbReference>
<evidence type="ECO:0000256" key="2">
    <source>
        <dbReference type="ARBA" id="ARBA00022448"/>
    </source>
</evidence>
<accession>A0AAE6ZGX0</accession>
<dbReference type="AlphaFoldDB" id="A0AAE6ZGX0"/>
<organism evidence="12 14">
    <name type="scientific">Chitinophaga oryzae</name>
    <dbReference type="NCBI Taxonomy" id="2725414"/>
    <lineage>
        <taxon>Bacteria</taxon>
        <taxon>Pseudomonadati</taxon>
        <taxon>Bacteroidota</taxon>
        <taxon>Chitinophagia</taxon>
        <taxon>Chitinophagales</taxon>
        <taxon>Chitinophagaceae</taxon>
        <taxon>Chitinophaga</taxon>
    </lineage>
</organism>
<evidence type="ECO:0000313" key="12">
    <source>
        <dbReference type="EMBL" id="QJB32885.1"/>
    </source>
</evidence>
<evidence type="ECO:0000256" key="7">
    <source>
        <dbReference type="ARBA" id="ARBA00022989"/>
    </source>
</evidence>
<feature type="transmembrane region" description="Helical" evidence="9">
    <location>
        <begin position="159"/>
        <end position="179"/>
    </location>
</feature>
<dbReference type="InterPro" id="IPR003439">
    <property type="entry name" value="ABC_transporter-like_ATP-bd"/>
</dbReference>
<dbReference type="SMART" id="SM00382">
    <property type="entry name" value="AAA"/>
    <property type="match status" value="1"/>
</dbReference>
<dbReference type="CDD" id="cd07346">
    <property type="entry name" value="ABC_6TM_exporters"/>
    <property type="match status" value="1"/>
</dbReference>
<dbReference type="InterPro" id="IPR017871">
    <property type="entry name" value="ABC_transporter-like_CS"/>
</dbReference>
<dbReference type="Proteomes" id="UP000502421">
    <property type="component" value="Chromosome"/>
</dbReference>
<dbReference type="PANTHER" id="PTHR24221:SF397">
    <property type="entry name" value="ABC TRANSPORTER, ATP-BINDING TRANSMEMBRANE PROTEIN"/>
    <property type="match status" value="1"/>
</dbReference>
<keyword evidence="7 9" id="KW-1133">Transmembrane helix</keyword>
<dbReference type="InterPro" id="IPR003593">
    <property type="entry name" value="AAA+_ATPase"/>
</dbReference>
<dbReference type="InterPro" id="IPR011527">
    <property type="entry name" value="ABC1_TM_dom"/>
</dbReference>
<feature type="transmembrane region" description="Helical" evidence="9">
    <location>
        <begin position="133"/>
        <end position="153"/>
    </location>
</feature>
<dbReference type="GO" id="GO:0016887">
    <property type="term" value="F:ATP hydrolysis activity"/>
    <property type="evidence" value="ECO:0007669"/>
    <property type="project" value="InterPro"/>
</dbReference>
<keyword evidence="5" id="KW-0547">Nucleotide-binding</keyword>
<evidence type="ECO:0000313" key="15">
    <source>
        <dbReference type="Proteomes" id="UP000503144"/>
    </source>
</evidence>
<protein>
    <submittedName>
        <fullName evidence="12">ABC transporter ATP-binding protein</fullName>
    </submittedName>
</protein>
<evidence type="ECO:0000256" key="6">
    <source>
        <dbReference type="ARBA" id="ARBA00022840"/>
    </source>
</evidence>
<keyword evidence="4 9" id="KW-0812">Transmembrane</keyword>
<dbReference type="FunFam" id="3.40.50.300:FF:000221">
    <property type="entry name" value="Multidrug ABC transporter ATP-binding protein"/>
    <property type="match status" value="1"/>
</dbReference>
<dbReference type="SUPFAM" id="SSF90123">
    <property type="entry name" value="ABC transporter transmembrane region"/>
    <property type="match status" value="1"/>
</dbReference>
<dbReference type="Pfam" id="PF00005">
    <property type="entry name" value="ABC_tran"/>
    <property type="match status" value="1"/>
</dbReference>
<keyword evidence="3" id="KW-1003">Cell membrane</keyword>
<feature type="transmembrane region" description="Helical" evidence="9">
    <location>
        <begin position="54"/>
        <end position="73"/>
    </location>
</feature>
<name>A0AAE6ZGX0_9BACT</name>
<evidence type="ECO:0000256" key="8">
    <source>
        <dbReference type="ARBA" id="ARBA00023136"/>
    </source>
</evidence>
<feature type="transmembrane region" description="Helical" evidence="9">
    <location>
        <begin position="269"/>
        <end position="285"/>
    </location>
</feature>
<evidence type="ECO:0000313" key="14">
    <source>
        <dbReference type="Proteomes" id="UP000502421"/>
    </source>
</evidence>
<dbReference type="GO" id="GO:0005886">
    <property type="term" value="C:plasma membrane"/>
    <property type="evidence" value="ECO:0007669"/>
    <property type="project" value="UniProtKB-SubCell"/>
</dbReference>
<feature type="transmembrane region" description="Helical" evidence="9">
    <location>
        <begin position="241"/>
        <end position="263"/>
    </location>
</feature>
<sequence>MIRNLRYIFKGAPALVRKSMLLEWFHSLFVAVPTGFLLLVVREFFSPAPDQQRLWTYVAIMTGLLLVQLLVSVRTFTFTNNMTYTLSTVLRMKLGRHLQKISMGAFKQRDPGDLASVVLQDVANFELIFGHTVGSLVSAVFAFAIVSVFLFITDWRLALILWLALPLVWLLVKVATFLMQRPGVQHIEARNATGARFLEYVTGIRHIKSYGMTGDRFSTLQQALDDFRRASIRTEGIPGPFILLAAAVLEACFLLMILAGVHFFADGSLSVPALVAFLIMGYRLYEPIKIVLVDYTLLRYMNISMGRIVEVLETPEQQGGRVVKPTACDIRFENVDFCYLPGQQVLHDVSFHIPEKSLTALVGPSGSGKTTVTSLMARFWDVDGGSIKIGGADIRDMEPSVVYSLISEVFQEVYLFDDTIYNNIRYGNPQATYEQIIDAADRALVMEFAWEMPDGIHSRAGENGNRLSGGQKQRISIARALLKDAPIVLLDEATASLDPENEVQIQQAIQQLVKEKTVIVIAHKLSTIVRADQILVLKDGRVHESGRHAALLERKGLYAKLWDIQQRAGGWKLNKEVVYEQASGGSVAAGGIKRDMN</sequence>
<dbReference type="KEGG" id="coy:HF329_16790"/>
<feature type="domain" description="ABC transporter" evidence="10">
    <location>
        <begin position="330"/>
        <end position="564"/>
    </location>
</feature>
<dbReference type="GO" id="GO:0005524">
    <property type="term" value="F:ATP binding"/>
    <property type="evidence" value="ECO:0007669"/>
    <property type="project" value="UniProtKB-KW"/>
</dbReference>
<dbReference type="Pfam" id="PF00664">
    <property type="entry name" value="ABC_membrane"/>
    <property type="match status" value="1"/>
</dbReference>
<keyword evidence="2" id="KW-0813">Transport</keyword>
<evidence type="ECO:0000256" key="9">
    <source>
        <dbReference type="SAM" id="Phobius"/>
    </source>
</evidence>
<evidence type="ECO:0000259" key="10">
    <source>
        <dbReference type="PROSITE" id="PS50893"/>
    </source>
</evidence>
<dbReference type="EMBL" id="CP051205">
    <property type="protein sequence ID" value="QJB32885.1"/>
    <property type="molecule type" value="Genomic_DNA"/>
</dbReference>
<dbReference type="InterPro" id="IPR027417">
    <property type="entry name" value="P-loop_NTPase"/>
</dbReference>
<dbReference type="PROSITE" id="PS50929">
    <property type="entry name" value="ABC_TM1F"/>
    <property type="match status" value="1"/>
</dbReference>
<dbReference type="SUPFAM" id="SSF52540">
    <property type="entry name" value="P-loop containing nucleoside triphosphate hydrolases"/>
    <property type="match status" value="1"/>
</dbReference>
<proteinExistence type="predicted"/>
<dbReference type="Gene3D" id="1.20.1560.10">
    <property type="entry name" value="ABC transporter type 1, transmembrane domain"/>
    <property type="match status" value="1"/>
</dbReference>
<evidence type="ECO:0000256" key="3">
    <source>
        <dbReference type="ARBA" id="ARBA00022475"/>
    </source>
</evidence>
<evidence type="ECO:0000256" key="1">
    <source>
        <dbReference type="ARBA" id="ARBA00004651"/>
    </source>
</evidence>
<dbReference type="Proteomes" id="UP000503144">
    <property type="component" value="Chromosome"/>
</dbReference>
<evidence type="ECO:0000313" key="13">
    <source>
        <dbReference type="EMBL" id="QJB39348.1"/>
    </source>
</evidence>